<dbReference type="PANTHER" id="PTHR11647">
    <property type="entry name" value="HYDRANTOINASE/DIHYDROPYRIMIDINASE FAMILY MEMBER"/>
    <property type="match status" value="1"/>
</dbReference>
<accession>A0A0J9EC86</accession>
<dbReference type="InterPro" id="IPR023100">
    <property type="entry name" value="D-aminoacylase_insert_dom_sf"/>
</dbReference>
<dbReference type="PANTHER" id="PTHR11647:SF1">
    <property type="entry name" value="COLLAPSIN RESPONSE MEDIATOR PROTEIN"/>
    <property type="match status" value="1"/>
</dbReference>
<dbReference type="AlphaFoldDB" id="A0A0J9EC86"/>
<dbReference type="Proteomes" id="UP000037392">
    <property type="component" value="Unassembled WGS sequence"/>
</dbReference>
<evidence type="ECO:0000259" key="1">
    <source>
        <dbReference type="Pfam" id="PF07969"/>
    </source>
</evidence>
<dbReference type="GO" id="GO:0016811">
    <property type="term" value="F:hydrolase activity, acting on carbon-nitrogen (but not peptide) bonds, in linear amides"/>
    <property type="evidence" value="ECO:0007669"/>
    <property type="project" value="InterPro"/>
</dbReference>
<feature type="domain" description="Amidohydrolase 3" evidence="1">
    <location>
        <begin position="417"/>
        <end position="517"/>
    </location>
</feature>
<gene>
    <name evidence="2" type="ORF">HMPREF9470_00231</name>
</gene>
<dbReference type="Gene3D" id="3.20.20.140">
    <property type="entry name" value="Metal-dependent hydrolases"/>
    <property type="match status" value="1"/>
</dbReference>
<feature type="domain" description="Amidohydrolase 3" evidence="1">
    <location>
        <begin position="45"/>
        <end position="190"/>
    </location>
</feature>
<dbReference type="RefSeq" id="WP_007861587.1">
    <property type="nucleotide sequence ID" value="NZ_KQ235875.1"/>
</dbReference>
<dbReference type="SUPFAM" id="SSF51556">
    <property type="entry name" value="Metallo-dependent hydrolases"/>
    <property type="match status" value="1"/>
</dbReference>
<dbReference type="EMBL" id="ADLK01000045">
    <property type="protein sequence ID" value="KMW13310.1"/>
    <property type="molecule type" value="Genomic_DNA"/>
</dbReference>
<protein>
    <recommendedName>
        <fullName evidence="1">Amidohydrolase 3 domain-containing protein</fullName>
    </recommendedName>
</protein>
<dbReference type="PATRIC" id="fig|742734.4.peg.250"/>
<name>A0A0J9EC86_9FIRM</name>
<dbReference type="InterPro" id="IPR013108">
    <property type="entry name" value="Amidohydro_3"/>
</dbReference>
<dbReference type="GeneID" id="93163711"/>
<dbReference type="InterPro" id="IPR050378">
    <property type="entry name" value="Metallo-dep_Hydrolases_sf"/>
</dbReference>
<evidence type="ECO:0000313" key="2">
    <source>
        <dbReference type="EMBL" id="KMW13310.1"/>
    </source>
</evidence>
<dbReference type="Gene3D" id="2.30.40.10">
    <property type="entry name" value="Urease, subunit C, domain 1"/>
    <property type="match status" value="1"/>
</dbReference>
<comment type="caution">
    <text evidence="2">The sequence shown here is derived from an EMBL/GenBank/DDBJ whole genome shotgun (WGS) entry which is preliminary data.</text>
</comment>
<dbReference type="InterPro" id="IPR032466">
    <property type="entry name" value="Metal_Hydrolase"/>
</dbReference>
<reference evidence="2 3" key="1">
    <citation type="submission" date="2011-04" db="EMBL/GenBank/DDBJ databases">
        <title>The Genome Sequence of Clostridium citroniae WAL-19142.</title>
        <authorList>
            <consortium name="The Broad Institute Genome Sequencing Platform"/>
            <person name="Earl A."/>
            <person name="Ward D."/>
            <person name="Feldgarden M."/>
            <person name="Gevers D."/>
            <person name="Warren Y.A."/>
            <person name="Tyrrell K.L."/>
            <person name="Citron D.M."/>
            <person name="Goldstein E.J."/>
            <person name="Daigneault M."/>
            <person name="Allen-Vercoe E."/>
            <person name="Young S.K."/>
            <person name="Zeng Q."/>
            <person name="Gargeya S."/>
            <person name="Fitzgerald M."/>
            <person name="Haas B."/>
            <person name="Abouelleil A."/>
            <person name="Alvarado L."/>
            <person name="Arachchi H.M."/>
            <person name="Berlin A."/>
            <person name="Brown A."/>
            <person name="Chapman S.B."/>
            <person name="Chen Z."/>
            <person name="Dunbar C."/>
            <person name="Freedman E."/>
            <person name="Gearin G."/>
            <person name="Gellesch M."/>
            <person name="Goldberg J."/>
            <person name="Griggs A."/>
            <person name="Gujja S."/>
            <person name="Heilman E.R."/>
            <person name="Heiman D."/>
            <person name="Howarth C."/>
            <person name="Larson L."/>
            <person name="Lui A."/>
            <person name="MacDonald P.J."/>
            <person name="Mehta T."/>
            <person name="Montmayeur A."/>
            <person name="Murphy C."/>
            <person name="Neiman D."/>
            <person name="Pearson M."/>
            <person name="Priest M."/>
            <person name="Roberts A."/>
            <person name="Saif S."/>
            <person name="Shea T."/>
            <person name="Shenoy N."/>
            <person name="Sisk P."/>
            <person name="Stolte C."/>
            <person name="Sykes S."/>
            <person name="White J."/>
            <person name="Yandava C."/>
            <person name="Wortman J."/>
            <person name="Nusbaum C."/>
            <person name="Birren B."/>
        </authorList>
    </citation>
    <scope>NUCLEOTIDE SEQUENCE [LARGE SCALE GENOMIC DNA]</scope>
    <source>
        <strain evidence="2 3">WAL-19142</strain>
    </source>
</reference>
<sequence length="537" mass="59378">MGSVLIKDGLVYDGLGNTPARTDLYIENDRIRKIGPHMEEERADQVIDAKGMAVTPGFIDIHRHCDAKPFNSREFGDVLLSQGITTTVVGNCGISMTPASSDPDRAREMYEFDEPVLGPITDNRIHTYHDYMEALDHIKLPVNFASMIGTGAVKITVKGFADTPYTREEMEAARALVEDAMKEGAAGVSVGIMYLPECYSTADEFAGLLEPVGRYGGVVTAHIRGEGDSMVDSVREIIEIGKKAGCAVEISHFKSCGMANWKREIHRAIALIEEARAAGQDVTCDFYPYEGGSTALTTMVPPVYVKGDMGNALKRMGTPEGIREFRDACSVPYDDWDNFAITLGWDRILISGVVRKHNEKFLGKTVTEAARDFGFEDPADCAAYLMHDEDGRTAIINMSMCQEDIDTVAKLPYSVVISDSIYADTNTPHPRMYGAFPKIIREYVRERGIYTMEEAVMKMTSMPARRMKLEGRGRLEEGCFADINVFDPEHFRDNATFSQPARMAEGLAVCMVNGNVVLRDGKPLGEFCGRNLRITRG</sequence>
<dbReference type="Gene3D" id="3.30.1490.130">
    <property type="entry name" value="D-aminoacylase. Domain 3"/>
    <property type="match status" value="1"/>
</dbReference>
<evidence type="ECO:0000313" key="3">
    <source>
        <dbReference type="Proteomes" id="UP000037392"/>
    </source>
</evidence>
<dbReference type="OrthoDB" id="9775607at2"/>
<dbReference type="SUPFAM" id="SSF51338">
    <property type="entry name" value="Composite domain of metallo-dependent hydrolases"/>
    <property type="match status" value="1"/>
</dbReference>
<dbReference type="InterPro" id="IPR011059">
    <property type="entry name" value="Metal-dep_hydrolase_composite"/>
</dbReference>
<proteinExistence type="predicted"/>
<dbReference type="Pfam" id="PF07969">
    <property type="entry name" value="Amidohydro_3"/>
    <property type="match status" value="2"/>
</dbReference>
<organism evidence="2 3">
    <name type="scientific">[Clostridium] citroniae WAL-19142</name>
    <dbReference type="NCBI Taxonomy" id="742734"/>
    <lineage>
        <taxon>Bacteria</taxon>
        <taxon>Bacillati</taxon>
        <taxon>Bacillota</taxon>
        <taxon>Clostridia</taxon>
        <taxon>Lachnospirales</taxon>
        <taxon>Lachnospiraceae</taxon>
        <taxon>Enterocloster</taxon>
    </lineage>
</organism>